<dbReference type="InterPro" id="IPR036188">
    <property type="entry name" value="FAD/NAD-bd_sf"/>
</dbReference>
<keyword evidence="11" id="KW-1185">Reference proteome</keyword>
<evidence type="ECO:0000259" key="9">
    <source>
        <dbReference type="Pfam" id="PF07156"/>
    </source>
</evidence>
<evidence type="ECO:0000256" key="6">
    <source>
        <dbReference type="ARBA" id="ARBA00023002"/>
    </source>
</evidence>
<comment type="cofactor">
    <cofactor evidence="1">
        <name>FAD</name>
        <dbReference type="ChEBI" id="CHEBI:57692"/>
    </cofactor>
</comment>
<evidence type="ECO:0000256" key="1">
    <source>
        <dbReference type="ARBA" id="ARBA00001974"/>
    </source>
</evidence>
<organism evidence="10 11">
    <name type="scientific">Myriangium duriaei CBS 260.36</name>
    <dbReference type="NCBI Taxonomy" id="1168546"/>
    <lineage>
        <taxon>Eukaryota</taxon>
        <taxon>Fungi</taxon>
        <taxon>Dikarya</taxon>
        <taxon>Ascomycota</taxon>
        <taxon>Pezizomycotina</taxon>
        <taxon>Dothideomycetes</taxon>
        <taxon>Dothideomycetidae</taxon>
        <taxon>Myriangiales</taxon>
        <taxon>Myriangiaceae</taxon>
        <taxon>Myriangium</taxon>
    </lineage>
</organism>
<dbReference type="GO" id="GO:0001735">
    <property type="term" value="F:prenylcysteine oxidase activity"/>
    <property type="evidence" value="ECO:0007669"/>
    <property type="project" value="InterPro"/>
</dbReference>
<dbReference type="Gene3D" id="3.50.50.60">
    <property type="entry name" value="FAD/NAD(P)-binding domain"/>
    <property type="match status" value="1"/>
</dbReference>
<evidence type="ECO:0000313" key="11">
    <source>
        <dbReference type="Proteomes" id="UP000799439"/>
    </source>
</evidence>
<dbReference type="EMBL" id="ML996092">
    <property type="protein sequence ID" value="KAF2148839.1"/>
    <property type="molecule type" value="Genomic_DNA"/>
</dbReference>
<dbReference type="Proteomes" id="UP000799439">
    <property type="component" value="Unassembled WGS sequence"/>
</dbReference>
<evidence type="ECO:0000256" key="7">
    <source>
        <dbReference type="ARBA" id="ARBA00023180"/>
    </source>
</evidence>
<dbReference type="PANTHER" id="PTHR15944:SF0">
    <property type="entry name" value="PRENYLCYSTEINE LYASE DOMAIN-CONTAINING PROTEIN"/>
    <property type="match status" value="1"/>
</dbReference>
<reference evidence="10" key="1">
    <citation type="journal article" date="2020" name="Stud. Mycol.">
        <title>101 Dothideomycetes genomes: a test case for predicting lifestyles and emergence of pathogens.</title>
        <authorList>
            <person name="Haridas S."/>
            <person name="Albert R."/>
            <person name="Binder M."/>
            <person name="Bloem J."/>
            <person name="Labutti K."/>
            <person name="Salamov A."/>
            <person name="Andreopoulos B."/>
            <person name="Baker S."/>
            <person name="Barry K."/>
            <person name="Bills G."/>
            <person name="Bluhm B."/>
            <person name="Cannon C."/>
            <person name="Castanera R."/>
            <person name="Culley D."/>
            <person name="Daum C."/>
            <person name="Ezra D."/>
            <person name="Gonzalez J."/>
            <person name="Henrissat B."/>
            <person name="Kuo A."/>
            <person name="Liang C."/>
            <person name="Lipzen A."/>
            <person name="Lutzoni F."/>
            <person name="Magnuson J."/>
            <person name="Mondo S."/>
            <person name="Nolan M."/>
            <person name="Ohm R."/>
            <person name="Pangilinan J."/>
            <person name="Park H.-J."/>
            <person name="Ramirez L."/>
            <person name="Alfaro M."/>
            <person name="Sun H."/>
            <person name="Tritt A."/>
            <person name="Yoshinaga Y."/>
            <person name="Zwiers L.-H."/>
            <person name="Turgeon B."/>
            <person name="Goodwin S."/>
            <person name="Spatafora J."/>
            <person name="Crous P."/>
            <person name="Grigoriev I."/>
        </authorList>
    </citation>
    <scope>NUCLEOTIDE SEQUENCE</scope>
    <source>
        <strain evidence="10">CBS 260.36</strain>
    </source>
</reference>
<protein>
    <submittedName>
        <fullName evidence="10">Prenylcysteine oxidase</fullName>
    </submittedName>
</protein>
<name>A0A9P4IU89_9PEZI</name>
<dbReference type="Pfam" id="PF13450">
    <property type="entry name" value="NAD_binding_8"/>
    <property type="match status" value="1"/>
</dbReference>
<evidence type="ECO:0000256" key="8">
    <source>
        <dbReference type="SAM" id="SignalP"/>
    </source>
</evidence>
<comment type="caution">
    <text evidence="10">The sequence shown here is derived from an EMBL/GenBank/DDBJ whole genome shotgun (WGS) entry which is preliminary data.</text>
</comment>
<dbReference type="OrthoDB" id="437369at2759"/>
<keyword evidence="6" id="KW-0560">Oxidoreductase</keyword>
<dbReference type="InterPro" id="IPR017046">
    <property type="entry name" value="Prenylcysteine_Oxase1"/>
</dbReference>
<evidence type="ECO:0000256" key="5">
    <source>
        <dbReference type="ARBA" id="ARBA00022827"/>
    </source>
</evidence>
<gene>
    <name evidence="10" type="ORF">K461DRAFT_282292</name>
</gene>
<dbReference type="InterPro" id="IPR010795">
    <property type="entry name" value="Prenylcys_lyase"/>
</dbReference>
<accession>A0A9P4IU89</accession>
<dbReference type="SUPFAM" id="SSF51905">
    <property type="entry name" value="FAD/NAD(P)-binding domain"/>
    <property type="match status" value="1"/>
</dbReference>
<keyword evidence="5" id="KW-0274">FAD</keyword>
<evidence type="ECO:0000313" key="10">
    <source>
        <dbReference type="EMBL" id="KAF2148839.1"/>
    </source>
</evidence>
<dbReference type="PANTHER" id="PTHR15944">
    <property type="entry name" value="FARNESYLCYSTEINE LYASE"/>
    <property type="match status" value="1"/>
</dbReference>
<evidence type="ECO:0000256" key="3">
    <source>
        <dbReference type="ARBA" id="ARBA00022630"/>
    </source>
</evidence>
<evidence type="ECO:0000256" key="2">
    <source>
        <dbReference type="ARBA" id="ARBA00009967"/>
    </source>
</evidence>
<dbReference type="AlphaFoldDB" id="A0A9P4IU89"/>
<keyword evidence="3" id="KW-0285">Flavoprotein</keyword>
<dbReference type="GO" id="GO:0030327">
    <property type="term" value="P:prenylated protein catabolic process"/>
    <property type="evidence" value="ECO:0007669"/>
    <property type="project" value="TreeGrafter"/>
</dbReference>
<keyword evidence="4 8" id="KW-0732">Signal</keyword>
<feature type="signal peptide" evidence="8">
    <location>
        <begin position="1"/>
        <end position="21"/>
    </location>
</feature>
<feature type="domain" description="Prenylcysteine lyase" evidence="9">
    <location>
        <begin position="158"/>
        <end position="519"/>
    </location>
</feature>
<dbReference type="Pfam" id="PF07156">
    <property type="entry name" value="Prenylcys_lyase"/>
    <property type="match status" value="1"/>
</dbReference>
<keyword evidence="7" id="KW-0325">Glycoprotein</keyword>
<evidence type="ECO:0000256" key="4">
    <source>
        <dbReference type="ARBA" id="ARBA00022729"/>
    </source>
</evidence>
<feature type="chain" id="PRO_5040238118" evidence="8">
    <location>
        <begin position="22"/>
        <end position="534"/>
    </location>
</feature>
<dbReference type="PIRSF" id="PIRSF036292">
    <property type="entry name" value="Prenylcysteine_oxidase"/>
    <property type="match status" value="1"/>
</dbReference>
<proteinExistence type="inferred from homology"/>
<sequence length="534" mass="58936">MRLVYSALVVLSASLLPVTSAQHGPTQQQQPLFDHQTHQQNAPQAIKQVAIIGAGAAGSSTAYHLRRFATEANIPVNITIYDSNPYIGGRSTTIHPFDSPLQPPLELGGSIFVQVNHILVNASRDFNLSTDSMIAPLSSDDRTPDLGVFDGTRLVLVQQSDSYWDLAKLVWRYGLAPWRTLRLMRQTVGRFLTMYTAPVFPFADLTAAVAEIGLADTVAVTGDVFLRLNGVAEGFAHDVVQASTRVNYAQDLGVIHGLETMVCMATEGAMSVDGGNWRIFEGMVRASRAVEVLGTKVRGVWKEKGGRLELQAERSGEMLAVEAYDEVVVAAPMQYTGIKWDGGAPHQNEQVLEHVPDEIPYVELHVTLFTSPHRLAPTAFGLRPDEVVPRAVLTTTPPEGASEAEFLSISLLRDVINPKTGGPEFAYKIFTRKEVDVGFLRRVLGAEGEGKDMDVKDVSWIHKKVWNSYPFELPRVTFEPTKLAKHVWYTAGIESFISTMETSSLMGMNVARLMVDEWGIEELIQHRKRPAIME</sequence>
<comment type="similarity">
    <text evidence="2">Belongs to the prenylcysteine oxidase family.</text>
</comment>
<dbReference type="GO" id="GO:0030328">
    <property type="term" value="P:prenylcysteine catabolic process"/>
    <property type="evidence" value="ECO:0007669"/>
    <property type="project" value="InterPro"/>
</dbReference>